<dbReference type="EMBL" id="JAXUIC010000007">
    <property type="protein sequence ID" value="KAK4580871.1"/>
    <property type="molecule type" value="Genomic_DNA"/>
</dbReference>
<dbReference type="PANTHER" id="PTHR11017">
    <property type="entry name" value="LEUCINE-RICH REPEAT-CONTAINING PROTEIN"/>
    <property type="match status" value="1"/>
</dbReference>
<dbReference type="EMBL" id="JAXUIC010000007">
    <property type="protein sequence ID" value="KAK4580873.1"/>
    <property type="molecule type" value="Genomic_DNA"/>
</dbReference>
<evidence type="ECO:0000256" key="4">
    <source>
        <dbReference type="ARBA" id="ARBA00023027"/>
    </source>
</evidence>
<evidence type="ECO:0000256" key="5">
    <source>
        <dbReference type="SAM" id="MobiDB-lite"/>
    </source>
</evidence>
<evidence type="ECO:0000313" key="7">
    <source>
        <dbReference type="EMBL" id="KAK4580873.1"/>
    </source>
</evidence>
<comment type="caution">
    <text evidence="7">The sequence shown here is derived from an EMBL/GenBank/DDBJ whole genome shotgun (WGS) entry which is preliminary data.</text>
</comment>
<reference evidence="7 8" key="1">
    <citation type="journal article" date="2023" name="G3 (Bethesda)">
        <title>A haplotype-resolved chromosome-scale genome for Quercus rubra L. provides insights into the genetics of adaptive traits for red oak species.</title>
        <authorList>
            <person name="Kapoor B."/>
            <person name="Jenkins J."/>
            <person name="Schmutz J."/>
            <person name="Zhebentyayeva T."/>
            <person name="Kuelheim C."/>
            <person name="Coggeshall M."/>
            <person name="Heim C."/>
            <person name="Lasky J.R."/>
            <person name="Leites L."/>
            <person name="Islam-Faridi N."/>
            <person name="Romero-Severson J."/>
            <person name="DeLeo V.L."/>
            <person name="Lucas S.M."/>
            <person name="Lazic D."/>
            <person name="Gailing O."/>
            <person name="Carlson J."/>
            <person name="Staton M."/>
        </authorList>
    </citation>
    <scope>NUCLEOTIDE SEQUENCE [LARGE SCALE GENOMIC DNA]</scope>
    <source>
        <strain evidence="7">Pseudo-F2</strain>
    </source>
</reference>
<feature type="domain" description="TIR" evidence="6">
    <location>
        <begin position="24"/>
        <end position="189"/>
    </location>
</feature>
<dbReference type="SUPFAM" id="SSF52200">
    <property type="entry name" value="Toll/Interleukin receptor TIR domain"/>
    <property type="match status" value="1"/>
</dbReference>
<dbReference type="PRINTS" id="PR00364">
    <property type="entry name" value="DISEASERSIST"/>
</dbReference>
<dbReference type="PANTHER" id="PTHR11017:SF559">
    <property type="entry name" value="DISEASE RESISTANCE PROTEIN CHL1"/>
    <property type="match status" value="1"/>
</dbReference>
<evidence type="ECO:0000256" key="2">
    <source>
        <dbReference type="ARBA" id="ARBA00022737"/>
    </source>
</evidence>
<dbReference type="InterPro" id="IPR001611">
    <property type="entry name" value="Leu-rich_rpt"/>
</dbReference>
<sequence length="1565" mass="176671">MALVDMETDSSSFPSSSSAAAARWNYDVFLSFRGEDTRYNFVGHLYEALRQNGIHTFKDDKNLDRGKPISPELLKAIEESRFAIVIISKDYASSAWCLDELAHIIVCKEDKGMKVLPVFHYVDPSDIRKQMGTFEQAFIKHEEKENKERVEKWRDALREVGNLAGCHLKNTRYETEDIKEIMGWISLHLKYVAFPYITRDLVGIYSRMVELESLLAIGSNDVRFIGVWGMGGMGKTTLARVVYHTVSKEFEAYGFIEDVRENSEKHGLVGLQQKLISNILEEKDLKIRDKYDGVLTIRNRLCRRRILLVLDDVNKLDQLENLAGEHDWFGPGSRIIITTRDVHVLKTHGVDEIYTVKGLYEKDALQLFCSKAFRKEHVPNDYLVMSKEVLKYAAGLPLALKVLGSFLFGKSTILWRSALERIKENPKKEVFNVLQISFDGLDDLDKEIFLHIACFFNHEEKDHIVEVLDSLGLHPDIGLQELIDKSLLEEYGGKLWMHDLLEEMGKNIVRQECPNDCGKRSRLWHYEDIENMLKKNKGNEVVQAMQIFHNFDLSFLWKDKDEDEETCWSPEAISQMHNLKFLRINDYFCPVPQHLPKSLRVLSWRRYPSNSLPSTFQLDELVQLCLPNSNIKQLWIGVKNFDKLKIMDLSFSDLIICPDFTGVPNLEILTFSWCVKLRELHPTIGILKKLVLLNLEYCKELSHLPSKFEMDSLMTPVLSNCLKLKTIPENMGNMKCLQSLNLDFTAIKELPSSIGGLIGLTSLTLVSCKNLVRLPNTICCLKSLEFLDLSQSSNFENLPENLGNVKSLKRLKLRGTAIKELPSSIERLPSLTSLDIHACKNLVCLPNTTCGFQFHGTLDLSICSRFKNLPENAWIIERLGALDLSETAIEELPSSIGGLIGLTSLALISCKNLVRLPNTICCLKSLECLDLFGSSNFENLPENLGNVKGLKRLNLCGTAIKELPSSIEHLTSLTSLNISDCKNLVCLPNTTCGFKFHRALNLSTCPRFKNLPENPWIIEGLGMLDLSKTAIEEMPSSIGCLTNLTALTLRFCLNLVCLPSTICSLKLLNSLDLYGCIKFNNLPVNIGNMKGLKRLDLCWTDIKEVPSSIALLKNLEHLYISEWKLSEFYFMPVTLATMAPLWSSLPRSPPRSPLLSLSLHYSLSTSPVPMGFFFPSLSGLQSLTNLGLSDCNLLSISNDIGCLSSLVQLDLSGNNFVSLPESMSQLSNLRRLYLEGCKSLQSLESVPSTVDCVIANNCTSLEKLPKLQFNPSRSDHSHLNFQCCNCFKLVDYFQSSNMLQGLPNIIIPGGKIPKWFSLECQGGNIGVSFRGCDDLMGIALCIVLVPNGSQVSQLTYNLFINEFKWFIQYLPLKYGNVESPHLWLFYLSSQYFGSDWGKILGHTDANGLSQLEIKLLANKEGVEKIGVHFIYKQGIVDPNQTMAQCINNNSILSEDLADSEDQPESEIFNFAMEGEDQTSKKLDFIHGGKSHCFQDIEDPNQTIIELSINGRTLNENLGDLCHDLYHSAAEGSRNKRSRDEQDWAGPSGEGYSSDEPNPKTWRMYG</sequence>
<dbReference type="EMBL" id="JAXUIC010000007">
    <property type="protein sequence ID" value="KAK4580872.1"/>
    <property type="molecule type" value="Genomic_DNA"/>
</dbReference>
<dbReference type="SMART" id="SM00255">
    <property type="entry name" value="TIR"/>
    <property type="match status" value="1"/>
</dbReference>
<gene>
    <name evidence="7" type="ORF">RGQ29_024499</name>
</gene>
<dbReference type="InterPro" id="IPR058192">
    <property type="entry name" value="WHD_ROQ1-like"/>
</dbReference>
<evidence type="ECO:0000259" key="6">
    <source>
        <dbReference type="PROSITE" id="PS50104"/>
    </source>
</evidence>
<organism evidence="7 8">
    <name type="scientific">Quercus rubra</name>
    <name type="common">Northern red oak</name>
    <name type="synonym">Quercus borealis</name>
    <dbReference type="NCBI Taxonomy" id="3512"/>
    <lineage>
        <taxon>Eukaryota</taxon>
        <taxon>Viridiplantae</taxon>
        <taxon>Streptophyta</taxon>
        <taxon>Embryophyta</taxon>
        <taxon>Tracheophyta</taxon>
        <taxon>Spermatophyta</taxon>
        <taxon>Magnoliopsida</taxon>
        <taxon>eudicotyledons</taxon>
        <taxon>Gunneridae</taxon>
        <taxon>Pentapetalae</taxon>
        <taxon>rosids</taxon>
        <taxon>fabids</taxon>
        <taxon>Fagales</taxon>
        <taxon>Fagaceae</taxon>
        <taxon>Quercus</taxon>
    </lineage>
</organism>
<keyword evidence="8" id="KW-1185">Reference proteome</keyword>
<accession>A0AAN7EVI4</accession>
<dbReference type="Pfam" id="PF00931">
    <property type="entry name" value="NB-ARC"/>
    <property type="match status" value="1"/>
</dbReference>
<keyword evidence="1" id="KW-0433">Leucine-rich repeat</keyword>
<dbReference type="InterPro" id="IPR058546">
    <property type="entry name" value="RPS4B/Roq1-like_LRR"/>
</dbReference>
<dbReference type="Pfam" id="PF23282">
    <property type="entry name" value="WHD_ROQ1"/>
    <property type="match status" value="1"/>
</dbReference>
<dbReference type="Pfam" id="PF23286">
    <property type="entry name" value="LRR_13"/>
    <property type="match status" value="1"/>
</dbReference>
<proteinExistence type="predicted"/>
<keyword evidence="3" id="KW-0611">Plant defense</keyword>
<evidence type="ECO:0000256" key="3">
    <source>
        <dbReference type="ARBA" id="ARBA00022821"/>
    </source>
</evidence>
<keyword evidence="4" id="KW-0520">NAD</keyword>
<dbReference type="SUPFAM" id="SSF52540">
    <property type="entry name" value="P-loop containing nucleoside triphosphate hydrolases"/>
    <property type="match status" value="1"/>
</dbReference>
<dbReference type="GO" id="GO:0006952">
    <property type="term" value="P:defense response"/>
    <property type="evidence" value="ECO:0007669"/>
    <property type="project" value="InterPro"/>
</dbReference>
<dbReference type="InterPro" id="IPR003591">
    <property type="entry name" value="Leu-rich_rpt_typical-subtyp"/>
</dbReference>
<dbReference type="Gene3D" id="1.10.8.430">
    <property type="entry name" value="Helical domain of apoptotic protease-activating factors"/>
    <property type="match status" value="1"/>
</dbReference>
<dbReference type="InterPro" id="IPR000157">
    <property type="entry name" value="TIR_dom"/>
</dbReference>
<protein>
    <recommendedName>
        <fullName evidence="6">TIR domain-containing protein</fullName>
    </recommendedName>
</protein>
<dbReference type="Gene3D" id="3.40.50.300">
    <property type="entry name" value="P-loop containing nucleotide triphosphate hydrolases"/>
    <property type="match status" value="1"/>
</dbReference>
<dbReference type="PROSITE" id="PS50104">
    <property type="entry name" value="TIR"/>
    <property type="match status" value="1"/>
</dbReference>
<dbReference type="InterPro" id="IPR027417">
    <property type="entry name" value="P-loop_NTPase"/>
</dbReference>
<dbReference type="PROSITE" id="PS51450">
    <property type="entry name" value="LRR"/>
    <property type="match status" value="1"/>
</dbReference>
<dbReference type="SUPFAM" id="SSF52058">
    <property type="entry name" value="L domain-like"/>
    <property type="match status" value="3"/>
</dbReference>
<dbReference type="FunFam" id="3.40.50.10140:FF:000007">
    <property type="entry name" value="Disease resistance protein (TIR-NBS-LRR class)"/>
    <property type="match status" value="1"/>
</dbReference>
<dbReference type="InterPro" id="IPR044974">
    <property type="entry name" value="Disease_R_plants"/>
</dbReference>
<dbReference type="InterPro" id="IPR035897">
    <property type="entry name" value="Toll_tir_struct_dom_sf"/>
</dbReference>
<dbReference type="Pfam" id="PF01582">
    <property type="entry name" value="TIR"/>
    <property type="match status" value="1"/>
</dbReference>
<evidence type="ECO:0000313" key="8">
    <source>
        <dbReference type="Proteomes" id="UP001324115"/>
    </source>
</evidence>
<dbReference type="Gene3D" id="3.80.10.10">
    <property type="entry name" value="Ribonuclease Inhibitor"/>
    <property type="match status" value="4"/>
</dbReference>
<dbReference type="Proteomes" id="UP001324115">
    <property type="component" value="Unassembled WGS sequence"/>
</dbReference>
<dbReference type="InterPro" id="IPR002182">
    <property type="entry name" value="NB-ARC"/>
</dbReference>
<dbReference type="InterPro" id="IPR032675">
    <property type="entry name" value="LRR_dom_sf"/>
</dbReference>
<evidence type="ECO:0000256" key="1">
    <source>
        <dbReference type="ARBA" id="ARBA00022614"/>
    </source>
</evidence>
<dbReference type="SMART" id="SM00369">
    <property type="entry name" value="LRR_TYP"/>
    <property type="match status" value="7"/>
</dbReference>
<feature type="region of interest" description="Disordered" evidence="5">
    <location>
        <begin position="1530"/>
        <end position="1565"/>
    </location>
</feature>
<dbReference type="GO" id="GO:0007165">
    <property type="term" value="P:signal transduction"/>
    <property type="evidence" value="ECO:0007669"/>
    <property type="project" value="InterPro"/>
</dbReference>
<keyword evidence="2" id="KW-0677">Repeat</keyword>
<dbReference type="InterPro" id="IPR042197">
    <property type="entry name" value="Apaf_helical"/>
</dbReference>
<dbReference type="Gene3D" id="3.40.50.10140">
    <property type="entry name" value="Toll/interleukin-1 receptor homology (TIR) domain"/>
    <property type="match status" value="1"/>
</dbReference>
<dbReference type="GO" id="GO:0043531">
    <property type="term" value="F:ADP binding"/>
    <property type="evidence" value="ECO:0007669"/>
    <property type="project" value="InterPro"/>
</dbReference>
<name>A0AAN7EVI4_QUERU</name>